<organism evidence="1 2">
    <name type="scientific">Pelomonas margarita</name>
    <dbReference type="NCBI Taxonomy" id="3299031"/>
    <lineage>
        <taxon>Bacteria</taxon>
        <taxon>Pseudomonadati</taxon>
        <taxon>Pseudomonadota</taxon>
        <taxon>Betaproteobacteria</taxon>
        <taxon>Burkholderiales</taxon>
        <taxon>Sphaerotilaceae</taxon>
        <taxon>Roseateles</taxon>
    </lineage>
</organism>
<accession>A0ABW7FGY3</accession>
<keyword evidence="2" id="KW-1185">Reference proteome</keyword>
<dbReference type="SUPFAM" id="SSF53850">
    <property type="entry name" value="Periplasmic binding protein-like II"/>
    <property type="match status" value="1"/>
</dbReference>
<name>A0ABW7FGY3_9BURK</name>
<dbReference type="EMBL" id="JBIGHW010000003">
    <property type="protein sequence ID" value="MFG6440249.1"/>
    <property type="molecule type" value="Genomic_DNA"/>
</dbReference>
<sequence>MPSCLFPLPWPRLLSATLALWAGPGVTATPALKLLAFPVPGLYDLAEDGSVAGPGGLLMNRLIAASGLRASTEVMPVPRAFSTLMSPPPGCIVGMVRTPERETTLQWVGLVSRAELAVYARSGERPLPEASPPLTSLRGRRVVVVRDTAMAAQLRELGVQAQEVSSNVSALRMLQVSRVDYWYTHQLLAEPAARATGGTPIQALLSIARIDGYLACNPAVRAADIDALRKALQQLRREGALAEFGLR</sequence>
<reference evidence="1 2" key="1">
    <citation type="submission" date="2024-08" db="EMBL/GenBank/DDBJ databases">
        <authorList>
            <person name="Lu H."/>
        </authorList>
    </citation>
    <scope>NUCLEOTIDE SEQUENCE [LARGE SCALE GENOMIC DNA]</scope>
    <source>
        <strain evidence="1 2">LKC17W</strain>
    </source>
</reference>
<protein>
    <submittedName>
        <fullName evidence="1">Substrate-binding periplasmic protein</fullName>
    </submittedName>
</protein>
<evidence type="ECO:0000313" key="1">
    <source>
        <dbReference type="EMBL" id="MFG6440249.1"/>
    </source>
</evidence>
<dbReference type="Gene3D" id="3.40.190.10">
    <property type="entry name" value="Periplasmic binding protein-like II"/>
    <property type="match status" value="2"/>
</dbReference>
<dbReference type="PANTHER" id="PTHR38834">
    <property type="entry name" value="PERIPLASMIC SUBSTRATE BINDING PROTEIN FAMILY 3"/>
    <property type="match status" value="1"/>
</dbReference>
<dbReference type="RefSeq" id="WP_394396281.1">
    <property type="nucleotide sequence ID" value="NZ_JBIGHW010000003.1"/>
</dbReference>
<dbReference type="PANTHER" id="PTHR38834:SF3">
    <property type="entry name" value="SOLUTE-BINDING PROTEIN FAMILY 3_N-TERMINAL DOMAIN-CONTAINING PROTEIN"/>
    <property type="match status" value="1"/>
</dbReference>
<comment type="caution">
    <text evidence="1">The sequence shown here is derived from an EMBL/GenBank/DDBJ whole genome shotgun (WGS) entry which is preliminary data.</text>
</comment>
<evidence type="ECO:0000313" key="2">
    <source>
        <dbReference type="Proteomes" id="UP001606301"/>
    </source>
</evidence>
<proteinExistence type="predicted"/>
<dbReference type="Proteomes" id="UP001606301">
    <property type="component" value="Unassembled WGS sequence"/>
</dbReference>
<gene>
    <name evidence="1" type="ORF">ACG0Z3_06085</name>
</gene>